<sequence>MAESHPPQRSSEKEDDSFERDLEEMLDDGPSLNNAISNVQGGTPNTMSSSYSGSALSYGASGTKEPSLATQGRLTRSYSIPPATSNIPLSGPQSNGDFVPKLNIPASAQSKLESLKDWSINTFKCTRQFLSERFGKGSRTVDLDMETKIEALRDTQRKYASILRLSRILTQHYFHVVQTQRALGEGFAELAQKSPELQEEFRYNSETQQALVKNGEVLLSALNFFTSSVNTLCNKTMEDTLLTIRNYESSRLEYDAYRNELETLQLGPRENASTAKVEESRRKYEDHKIKFERLRSDVNIKLKFLEENKVKVMHKQLLLFHNAISAYFSGNAAALEATLKQFNISLKRPNAEKPSWIEQ</sequence>
<dbReference type="GO" id="GO:0000139">
    <property type="term" value="C:Golgi membrane"/>
    <property type="evidence" value="ECO:0007669"/>
    <property type="project" value="UniProtKB-SubCell"/>
</dbReference>
<evidence type="ECO:0000256" key="4">
    <source>
        <dbReference type="ARBA" id="ARBA00023034"/>
    </source>
</evidence>
<dbReference type="GO" id="GO:0070273">
    <property type="term" value="F:phosphatidylinositol-4-phosphate binding"/>
    <property type="evidence" value="ECO:0007669"/>
    <property type="project" value="UniProtKB-ARBA"/>
</dbReference>
<feature type="region of interest" description="Disordered" evidence="6">
    <location>
        <begin position="1"/>
        <end position="71"/>
    </location>
</feature>
<dbReference type="SUPFAM" id="SSF103657">
    <property type="entry name" value="BAR/IMD domain-like"/>
    <property type="match status" value="1"/>
</dbReference>
<organism evidence="8 9">
    <name type="scientific">Pomacea canaliculata</name>
    <name type="common">Golden apple snail</name>
    <dbReference type="NCBI Taxonomy" id="400727"/>
    <lineage>
        <taxon>Eukaryota</taxon>
        <taxon>Metazoa</taxon>
        <taxon>Spiralia</taxon>
        <taxon>Lophotrochozoa</taxon>
        <taxon>Mollusca</taxon>
        <taxon>Gastropoda</taxon>
        <taxon>Caenogastropoda</taxon>
        <taxon>Architaenioglossa</taxon>
        <taxon>Ampullarioidea</taxon>
        <taxon>Ampullariidae</taxon>
        <taxon>Pomacea</taxon>
    </lineage>
</organism>
<evidence type="ECO:0000259" key="7">
    <source>
        <dbReference type="PROSITE" id="PS50870"/>
    </source>
</evidence>
<reference evidence="8 9" key="1">
    <citation type="submission" date="2018-04" db="EMBL/GenBank/DDBJ databases">
        <title>The genome of golden apple snail Pomacea canaliculata provides insight into stress tolerance and invasive adaptation.</title>
        <authorList>
            <person name="Liu C."/>
            <person name="Liu B."/>
            <person name="Ren Y."/>
            <person name="Zhang Y."/>
            <person name="Wang H."/>
            <person name="Li S."/>
            <person name="Jiang F."/>
            <person name="Yin L."/>
            <person name="Zhang G."/>
            <person name="Qian W."/>
            <person name="Fan W."/>
        </authorList>
    </citation>
    <scope>NUCLEOTIDE SEQUENCE [LARGE SCALE GENOMIC DNA]</scope>
    <source>
        <strain evidence="8">SZHN2017</strain>
        <tissue evidence="8">Muscle</tissue>
    </source>
</reference>
<evidence type="ECO:0000256" key="6">
    <source>
        <dbReference type="SAM" id="MobiDB-lite"/>
    </source>
</evidence>
<name>A0A2T7PP09_POMCA</name>
<dbReference type="FunFam" id="1.20.1270.60:FF:000003">
    <property type="entry name" value="arfaptin-2 isoform X1"/>
    <property type="match status" value="1"/>
</dbReference>
<keyword evidence="3" id="KW-0597">Phosphoprotein</keyword>
<evidence type="ECO:0000256" key="3">
    <source>
        <dbReference type="ARBA" id="ARBA00022553"/>
    </source>
</evidence>
<dbReference type="GO" id="GO:0006886">
    <property type="term" value="P:intracellular protein transport"/>
    <property type="evidence" value="ECO:0007669"/>
    <property type="project" value="TreeGrafter"/>
</dbReference>
<evidence type="ECO:0000313" key="9">
    <source>
        <dbReference type="Proteomes" id="UP000245119"/>
    </source>
</evidence>
<dbReference type="GO" id="GO:0034315">
    <property type="term" value="P:regulation of Arp2/3 complex-mediated actin nucleation"/>
    <property type="evidence" value="ECO:0007669"/>
    <property type="project" value="TreeGrafter"/>
</dbReference>
<accession>A0A2T7PP09</accession>
<feature type="compositionally biased region" description="Polar residues" evidence="6">
    <location>
        <begin position="31"/>
        <end position="47"/>
    </location>
</feature>
<keyword evidence="4" id="KW-0333">Golgi apparatus</keyword>
<feature type="compositionally biased region" description="Low complexity" evidence="6">
    <location>
        <begin position="48"/>
        <end position="62"/>
    </location>
</feature>
<feature type="compositionally biased region" description="Acidic residues" evidence="6">
    <location>
        <begin position="13"/>
        <end position="27"/>
    </location>
</feature>
<proteinExistence type="predicted"/>
<dbReference type="AlphaFoldDB" id="A0A2T7PP09"/>
<keyword evidence="5" id="KW-0472">Membrane</keyword>
<dbReference type="Pfam" id="PF06456">
    <property type="entry name" value="Arfaptin"/>
    <property type="match status" value="1"/>
</dbReference>
<evidence type="ECO:0000256" key="2">
    <source>
        <dbReference type="ARBA" id="ARBA00004601"/>
    </source>
</evidence>
<evidence type="ECO:0000313" key="8">
    <source>
        <dbReference type="EMBL" id="PVD35145.1"/>
    </source>
</evidence>
<dbReference type="EMBL" id="PZQS01000003">
    <property type="protein sequence ID" value="PVD35145.1"/>
    <property type="molecule type" value="Genomic_DNA"/>
</dbReference>
<dbReference type="PANTHER" id="PTHR12141:SF5">
    <property type="entry name" value="ARFAPTIN"/>
    <property type="match status" value="1"/>
</dbReference>
<comment type="subcellular location">
    <subcellularLocation>
        <location evidence="1">Golgi apparatus membrane</location>
    </subcellularLocation>
    <subcellularLocation>
        <location evidence="2">Golgi apparatus</location>
        <location evidence="2">trans-Golgi network</location>
    </subcellularLocation>
</comment>
<dbReference type="GO" id="GO:0032588">
    <property type="term" value="C:trans-Golgi network membrane"/>
    <property type="evidence" value="ECO:0007669"/>
    <property type="project" value="UniProtKB-ARBA"/>
</dbReference>
<keyword evidence="9" id="KW-1185">Reference proteome</keyword>
<dbReference type="STRING" id="400727.A0A2T7PP09"/>
<comment type="caution">
    <text evidence="8">The sequence shown here is derived from an EMBL/GenBank/DDBJ whole genome shotgun (WGS) entry which is preliminary data.</text>
</comment>
<dbReference type="GO" id="GO:0019904">
    <property type="term" value="F:protein domain specific binding"/>
    <property type="evidence" value="ECO:0007669"/>
    <property type="project" value="InterPro"/>
</dbReference>
<evidence type="ECO:0000256" key="1">
    <source>
        <dbReference type="ARBA" id="ARBA00004394"/>
    </source>
</evidence>
<dbReference type="PANTHER" id="PTHR12141">
    <property type="entry name" value="ARFAPTIN-RELATED"/>
    <property type="match status" value="1"/>
</dbReference>
<evidence type="ECO:0000256" key="5">
    <source>
        <dbReference type="ARBA" id="ARBA00023136"/>
    </source>
</evidence>
<protein>
    <recommendedName>
        <fullName evidence="7">AH domain-containing protein</fullName>
    </recommendedName>
</protein>
<feature type="domain" description="AH" evidence="7">
    <location>
        <begin position="140"/>
        <end position="340"/>
    </location>
</feature>
<dbReference type="SMART" id="SM01015">
    <property type="entry name" value="Arfaptin"/>
    <property type="match status" value="1"/>
</dbReference>
<dbReference type="OrthoDB" id="9994780at2759"/>
<dbReference type="OMA" id="AFTSHFY"/>
<dbReference type="CDD" id="cd07660">
    <property type="entry name" value="BAR_Arfaptin"/>
    <property type="match status" value="1"/>
</dbReference>
<dbReference type="Gene3D" id="1.20.1270.60">
    <property type="entry name" value="Arfaptin homology (AH) domain/BAR domain"/>
    <property type="match status" value="1"/>
</dbReference>
<dbReference type="InterPro" id="IPR027267">
    <property type="entry name" value="AH/BAR_dom_sf"/>
</dbReference>
<dbReference type="Proteomes" id="UP000245119">
    <property type="component" value="Linkage Group LG3"/>
</dbReference>
<dbReference type="InterPro" id="IPR010504">
    <property type="entry name" value="AH_dom"/>
</dbReference>
<dbReference type="PROSITE" id="PS50870">
    <property type="entry name" value="AH"/>
    <property type="match status" value="1"/>
</dbReference>
<gene>
    <name evidence="8" type="ORF">C0Q70_06426</name>
</gene>
<dbReference type="InterPro" id="IPR030798">
    <property type="entry name" value="Arfaptin_fam"/>
</dbReference>
<dbReference type="GO" id="GO:0005829">
    <property type="term" value="C:cytosol"/>
    <property type="evidence" value="ECO:0007669"/>
    <property type="project" value="UniProtKB-ARBA"/>
</dbReference>